<reference evidence="3 4" key="1">
    <citation type="submission" date="2024-09" db="EMBL/GenBank/DDBJ databases">
        <authorList>
            <person name="Sun Q."/>
            <person name="Mori K."/>
        </authorList>
    </citation>
    <scope>NUCLEOTIDE SEQUENCE [LARGE SCALE GENOMIC DNA]</scope>
    <source>
        <strain evidence="3 4">JCM 1342</strain>
    </source>
</reference>
<evidence type="ECO:0000256" key="1">
    <source>
        <dbReference type="ARBA" id="ARBA00023236"/>
    </source>
</evidence>
<feature type="domain" description="ATPase AAA-type core" evidence="2">
    <location>
        <begin position="23"/>
        <end position="333"/>
    </location>
</feature>
<keyword evidence="1" id="KW-0742">SOS response</keyword>
<dbReference type="InterPro" id="IPR027417">
    <property type="entry name" value="P-loop_NTPase"/>
</dbReference>
<evidence type="ECO:0000313" key="3">
    <source>
        <dbReference type="EMBL" id="MFB9646066.1"/>
    </source>
</evidence>
<protein>
    <submittedName>
        <fullName evidence="3">AAA family ATPase</fullName>
    </submittedName>
</protein>
<dbReference type="InterPro" id="IPR003959">
    <property type="entry name" value="ATPase_AAA_core"/>
</dbReference>
<comment type="caution">
    <text evidence="3">The sequence shown here is derived from an EMBL/GenBank/DDBJ whole genome shotgun (WGS) entry which is preliminary data.</text>
</comment>
<keyword evidence="1" id="KW-0227">DNA damage</keyword>
<proteinExistence type="predicted"/>
<evidence type="ECO:0000313" key="4">
    <source>
        <dbReference type="Proteomes" id="UP001589611"/>
    </source>
</evidence>
<dbReference type="EMBL" id="JBHMBE010000003">
    <property type="protein sequence ID" value="MFB9646066.1"/>
    <property type="molecule type" value="Genomic_DNA"/>
</dbReference>
<keyword evidence="4" id="KW-1185">Reference proteome</keyword>
<accession>A0ABV5T315</accession>
<evidence type="ECO:0000259" key="2">
    <source>
        <dbReference type="Pfam" id="PF13304"/>
    </source>
</evidence>
<dbReference type="Proteomes" id="UP001589611">
    <property type="component" value="Unassembled WGS sequence"/>
</dbReference>
<dbReference type="SUPFAM" id="SSF52540">
    <property type="entry name" value="P-loop containing nucleoside triphosphate hydrolases"/>
    <property type="match status" value="1"/>
</dbReference>
<sequence length="376" mass="39888">MLTTVAVAGYRSLRDVVLPLGSLTVVTGGNGSGKSNLYRALRLLAAAASGALVPAVAREGGLPSLLWAGPETGGPEGTRRQGPVAVQLGFATDAVGYLVDLGIPQVDPQSLFARDPELKREQVFAGAVPRPASLLLERQRGVVRVREGSWRMLDQQLAPWESIVTDLADAEAAPELLSLRRTLSGWRFYDNFRVDADSPARQPQVGTRSPTLAHGGENIAAVWATIQDAGHGSALASAVADAFPGSTARVESVDGRFRLVMRQPGLLRELDAAELSDGTLRYLLLCAALLPAQPAPLIVLNEPEASLHPDLLEPLADLVVTASARSQVVVVTHAERISTALERAGAVTHRFEPHAAGTRIAGQGALDRPPWHWGSR</sequence>
<dbReference type="PANTHER" id="PTHR32182:SF25">
    <property type="entry name" value="SLR1056 PROTEIN"/>
    <property type="match status" value="1"/>
</dbReference>
<dbReference type="RefSeq" id="WP_344712742.1">
    <property type="nucleotide sequence ID" value="NZ_BAAAWH010000001.1"/>
</dbReference>
<dbReference type="InterPro" id="IPR014555">
    <property type="entry name" value="RecF-like"/>
</dbReference>
<name>A0ABV5T315_9MICO</name>
<dbReference type="PIRSF" id="PIRSF029347">
    <property type="entry name" value="RecF"/>
    <property type="match status" value="1"/>
</dbReference>
<dbReference type="Pfam" id="PF13304">
    <property type="entry name" value="AAA_21"/>
    <property type="match status" value="1"/>
</dbReference>
<gene>
    <name evidence="3" type="ORF">ACFFPJ_09660</name>
</gene>
<organism evidence="3 4">
    <name type="scientific">Microbacterium terregens</name>
    <dbReference type="NCBI Taxonomy" id="69363"/>
    <lineage>
        <taxon>Bacteria</taxon>
        <taxon>Bacillati</taxon>
        <taxon>Actinomycetota</taxon>
        <taxon>Actinomycetes</taxon>
        <taxon>Micrococcales</taxon>
        <taxon>Microbacteriaceae</taxon>
        <taxon>Microbacterium</taxon>
    </lineage>
</organism>
<dbReference type="PANTHER" id="PTHR32182">
    <property type="entry name" value="DNA REPLICATION AND REPAIR PROTEIN RECF"/>
    <property type="match status" value="1"/>
</dbReference>
<dbReference type="Gene3D" id="3.40.50.300">
    <property type="entry name" value="P-loop containing nucleotide triphosphate hydrolases"/>
    <property type="match status" value="2"/>
</dbReference>